<evidence type="ECO:0000313" key="8">
    <source>
        <dbReference type="EMBL" id="PGH31173.1"/>
    </source>
</evidence>
<feature type="transmembrane region" description="Helical" evidence="6">
    <location>
        <begin position="83"/>
        <end position="103"/>
    </location>
</feature>
<feature type="domain" description="Major facilitator superfamily (MFS) profile" evidence="7">
    <location>
        <begin position="45"/>
        <end position="468"/>
    </location>
</feature>
<dbReference type="Pfam" id="PF00083">
    <property type="entry name" value="Sugar_tr"/>
    <property type="match status" value="2"/>
</dbReference>
<proteinExistence type="inferred from homology"/>
<feature type="transmembrane region" description="Helical" evidence="6">
    <location>
        <begin position="307"/>
        <end position="328"/>
    </location>
</feature>
<dbReference type="PANTHER" id="PTHR48022:SF13">
    <property type="entry name" value="MAJOR FACILITATOR SUPERFAMILY (MFS) PROFILE DOMAIN-CONTAINING PROTEIN"/>
    <property type="match status" value="1"/>
</dbReference>
<dbReference type="InterPro" id="IPR020846">
    <property type="entry name" value="MFS_dom"/>
</dbReference>
<dbReference type="SUPFAM" id="SSF103473">
    <property type="entry name" value="MFS general substrate transporter"/>
    <property type="match status" value="1"/>
</dbReference>
<feature type="transmembrane region" description="Helical" evidence="6">
    <location>
        <begin position="115"/>
        <end position="134"/>
    </location>
</feature>
<keyword evidence="9" id="KW-1185">Reference proteome</keyword>
<dbReference type="STRING" id="73230.A0A2B7ZDB6"/>
<comment type="caution">
    <text evidence="8">The sequence shown here is derived from an EMBL/GenBank/DDBJ whole genome shotgun (WGS) entry which is preliminary data.</text>
</comment>
<keyword evidence="3 6" id="KW-0812">Transmembrane</keyword>
<protein>
    <recommendedName>
        <fullName evidence="7">Major facilitator superfamily (MFS) profile domain-containing protein</fullName>
    </recommendedName>
</protein>
<feature type="transmembrane region" description="Helical" evidence="6">
    <location>
        <begin position="146"/>
        <end position="164"/>
    </location>
</feature>
<feature type="transmembrane region" description="Helical" evidence="6">
    <location>
        <begin position="335"/>
        <end position="356"/>
    </location>
</feature>
<dbReference type="Gene3D" id="1.20.1250.20">
    <property type="entry name" value="MFS general substrate transporter like domains"/>
    <property type="match status" value="1"/>
</dbReference>
<sequence length="506" mass="55639">MPKPQEAVVEHTFHHLVNGNEAFNETMMKEPPNPWNQAAMFLLFASLIGFFCSTMNGYNGSLYNSIQTNEVFLTYFGGSNKGIWAGIVSSMYQIGGIAALPLIGPLNDSFGRKVGMFTGSVIVVIGIIISAVLPAPNVGQFMGGRFVLGFGVAIGSAAGPMYVIEISHPAYRGVVTAFFNTFWFTGSILAGCVARVFFLLESPRWLYVNNKTEEAKAMLTKYHGAGNTDSHWVKLQLSEYDKFLEMDGADKRWWDYSALFKTNVSRYRMYCCCVISIFGQWAGNAVLSYFMSPVLESTGISGTTPQLNIILISSCQQFIFALIGATLVDRVGRRPLLLFSNIACSVVWMAICVSSSEFAKHGGTKDSPGTSPAAGAVTLAFIFIFGAAYSLGFTPLQALYPVEVLSFEMRAKGMAFQTLALNAAMLLNSLHGPFHWTILGGRPILYFVSGVLYKPSYLLHHSRNKELHELEELDQMFHSPSPVKPSIRKKTLGVKVYGEVVKFEES</sequence>
<evidence type="ECO:0000256" key="5">
    <source>
        <dbReference type="ARBA" id="ARBA00023136"/>
    </source>
</evidence>
<keyword evidence="4 6" id="KW-1133">Transmembrane helix</keyword>
<evidence type="ECO:0000256" key="6">
    <source>
        <dbReference type="SAM" id="Phobius"/>
    </source>
</evidence>
<dbReference type="PROSITE" id="PS50850">
    <property type="entry name" value="MFS"/>
    <property type="match status" value="1"/>
</dbReference>
<dbReference type="Proteomes" id="UP000226031">
    <property type="component" value="Unassembled WGS sequence"/>
</dbReference>
<dbReference type="AlphaFoldDB" id="A0A2B7ZDB6"/>
<dbReference type="GO" id="GO:0016020">
    <property type="term" value="C:membrane"/>
    <property type="evidence" value="ECO:0007669"/>
    <property type="project" value="UniProtKB-SubCell"/>
</dbReference>
<comment type="subcellular location">
    <subcellularLocation>
        <location evidence="1">Membrane</location>
        <topology evidence="1">Multi-pass membrane protein</topology>
    </subcellularLocation>
</comment>
<evidence type="ECO:0000313" key="9">
    <source>
        <dbReference type="Proteomes" id="UP000226031"/>
    </source>
</evidence>
<evidence type="ECO:0000259" key="7">
    <source>
        <dbReference type="PROSITE" id="PS50850"/>
    </source>
</evidence>
<organism evidence="8 9">
    <name type="scientific">[Emmonsia] crescens</name>
    <dbReference type="NCBI Taxonomy" id="73230"/>
    <lineage>
        <taxon>Eukaryota</taxon>
        <taxon>Fungi</taxon>
        <taxon>Dikarya</taxon>
        <taxon>Ascomycota</taxon>
        <taxon>Pezizomycotina</taxon>
        <taxon>Eurotiomycetes</taxon>
        <taxon>Eurotiomycetidae</taxon>
        <taxon>Onygenales</taxon>
        <taxon>Ajellomycetaceae</taxon>
        <taxon>Emergomyces</taxon>
    </lineage>
</organism>
<feature type="transmembrane region" description="Helical" evidence="6">
    <location>
        <begin position="176"/>
        <end position="200"/>
    </location>
</feature>
<dbReference type="InterPro" id="IPR005828">
    <property type="entry name" value="MFS_sugar_transport-like"/>
</dbReference>
<dbReference type="InterPro" id="IPR005829">
    <property type="entry name" value="Sugar_transporter_CS"/>
</dbReference>
<feature type="transmembrane region" description="Helical" evidence="6">
    <location>
        <begin position="267"/>
        <end position="287"/>
    </location>
</feature>
<dbReference type="InterPro" id="IPR050360">
    <property type="entry name" value="MFS_Sugar_Transporters"/>
</dbReference>
<evidence type="ECO:0000256" key="1">
    <source>
        <dbReference type="ARBA" id="ARBA00004141"/>
    </source>
</evidence>
<feature type="transmembrane region" description="Helical" evidence="6">
    <location>
        <begin position="38"/>
        <end position="58"/>
    </location>
</feature>
<dbReference type="GO" id="GO:0005351">
    <property type="term" value="F:carbohydrate:proton symporter activity"/>
    <property type="evidence" value="ECO:0007669"/>
    <property type="project" value="TreeGrafter"/>
</dbReference>
<accession>A0A2B7ZDB6</accession>
<evidence type="ECO:0000256" key="3">
    <source>
        <dbReference type="ARBA" id="ARBA00022692"/>
    </source>
</evidence>
<evidence type="ECO:0000256" key="4">
    <source>
        <dbReference type="ARBA" id="ARBA00022989"/>
    </source>
</evidence>
<dbReference type="EMBL" id="PDND01000138">
    <property type="protein sequence ID" value="PGH31173.1"/>
    <property type="molecule type" value="Genomic_DNA"/>
</dbReference>
<dbReference type="PANTHER" id="PTHR48022">
    <property type="entry name" value="PLASTIDIC GLUCOSE TRANSPORTER 4"/>
    <property type="match status" value="1"/>
</dbReference>
<evidence type="ECO:0000256" key="2">
    <source>
        <dbReference type="ARBA" id="ARBA00010992"/>
    </source>
</evidence>
<dbReference type="InterPro" id="IPR036259">
    <property type="entry name" value="MFS_trans_sf"/>
</dbReference>
<name>A0A2B7ZDB6_9EURO</name>
<keyword evidence="5 6" id="KW-0472">Membrane</keyword>
<gene>
    <name evidence="8" type="ORF">GX50_06052</name>
</gene>
<feature type="transmembrane region" description="Helical" evidence="6">
    <location>
        <begin position="376"/>
        <end position="399"/>
    </location>
</feature>
<dbReference type="PROSITE" id="PS00216">
    <property type="entry name" value="SUGAR_TRANSPORT_1"/>
    <property type="match status" value="1"/>
</dbReference>
<dbReference type="VEuPathDB" id="FungiDB:EMCG_06876"/>
<reference evidence="8 9" key="1">
    <citation type="submission" date="2017-10" db="EMBL/GenBank/DDBJ databases">
        <title>Comparative genomics in systemic dimorphic fungi from Ajellomycetaceae.</title>
        <authorList>
            <person name="Munoz J.F."/>
            <person name="Mcewen J.G."/>
            <person name="Clay O.K."/>
            <person name="Cuomo C.A."/>
        </authorList>
    </citation>
    <scope>NUCLEOTIDE SEQUENCE [LARGE SCALE GENOMIC DNA]</scope>
    <source>
        <strain evidence="8 9">UAMH4076</strain>
    </source>
</reference>
<comment type="similarity">
    <text evidence="2">Belongs to the major facilitator superfamily. Sugar transporter (TC 2.A.1.1) family.</text>
</comment>